<feature type="transmembrane region" description="Helical" evidence="3">
    <location>
        <begin position="156"/>
        <end position="184"/>
    </location>
</feature>
<keyword evidence="1" id="KW-0175">Coiled coil</keyword>
<reference evidence="4" key="1">
    <citation type="submission" date="2012-04" db="EMBL/GenBank/DDBJ databases">
        <authorList>
            <person name="Borisov I.G."/>
            <person name="Ivanikova N.V."/>
            <person name="Pinevich A.V."/>
        </authorList>
    </citation>
    <scope>NUCLEOTIDE SEQUENCE</scope>
    <source>
        <strain evidence="4">CALU 1027</strain>
    </source>
</reference>
<evidence type="ECO:0000256" key="1">
    <source>
        <dbReference type="SAM" id="Coils"/>
    </source>
</evidence>
<evidence type="ECO:0000256" key="2">
    <source>
        <dbReference type="SAM" id="MobiDB-lite"/>
    </source>
</evidence>
<dbReference type="AlphaFoldDB" id="A0A0M2Q374"/>
<evidence type="ECO:0000256" key="3">
    <source>
        <dbReference type="SAM" id="Phobius"/>
    </source>
</evidence>
<dbReference type="eggNOG" id="ENOG5032U7E">
    <property type="taxonomic scope" value="Bacteria"/>
</dbReference>
<sequence>MSETTAFLAGSAMAGVAALLVLKGGFGLSQPEVPPLYGQEQSAGAVTSTVGSPNTIAGQLSDQQTTAGLLQDQLESQQKLTEELTAQLEKQRESTEELKKQLETQRLEAERVIEQVKSQQRSMDLLTLQQVLPNQTNSDLAQTLRANQQGQSAQVIMLWGLGGIIVVLVVGGGLVLGGLLIVVIQQRKLARTPPPQPNPISLPVPYPHPASYGHPYYRNNDLLLPPQSTPINNTPYSPSNPYYDPY</sequence>
<keyword evidence="3" id="KW-0472">Membrane</keyword>
<protein>
    <recommendedName>
        <fullName evidence="6">Heterocyst differentiation related protein</fullName>
    </recommendedName>
</protein>
<dbReference type="Proteomes" id="UP000034681">
    <property type="component" value="Unassembled WGS sequence"/>
</dbReference>
<gene>
    <name evidence="4" type="ORF">PROH_01145</name>
</gene>
<organism evidence="4 5">
    <name type="scientific">Prochlorothrix hollandica PCC 9006 = CALU 1027</name>
    <dbReference type="NCBI Taxonomy" id="317619"/>
    <lineage>
        <taxon>Bacteria</taxon>
        <taxon>Bacillati</taxon>
        <taxon>Cyanobacteriota</taxon>
        <taxon>Cyanophyceae</taxon>
        <taxon>Prochlorotrichales</taxon>
        <taxon>Prochlorotrichaceae</taxon>
        <taxon>Prochlorothrix</taxon>
    </lineage>
</organism>
<evidence type="ECO:0008006" key="6">
    <source>
        <dbReference type="Google" id="ProtNLM"/>
    </source>
</evidence>
<keyword evidence="3" id="KW-1133">Transmembrane helix</keyword>
<feature type="compositionally biased region" description="Low complexity" evidence="2">
    <location>
        <begin position="229"/>
        <end position="246"/>
    </location>
</feature>
<evidence type="ECO:0000313" key="4">
    <source>
        <dbReference type="EMBL" id="KKJ01052.1"/>
    </source>
</evidence>
<keyword evidence="3" id="KW-0812">Transmembrane</keyword>
<dbReference type="EMBL" id="AJTX02000002">
    <property type="protein sequence ID" value="KKJ01052.1"/>
    <property type="molecule type" value="Genomic_DNA"/>
</dbReference>
<feature type="coiled-coil region" evidence="1">
    <location>
        <begin position="71"/>
        <end position="119"/>
    </location>
</feature>
<accession>A0A0M2Q374</accession>
<dbReference type="OrthoDB" id="530083at2"/>
<proteinExistence type="predicted"/>
<dbReference type="RefSeq" id="WP_017713602.1">
    <property type="nucleotide sequence ID" value="NZ_KB235941.1"/>
</dbReference>
<keyword evidence="5" id="KW-1185">Reference proteome</keyword>
<comment type="caution">
    <text evidence="4">The sequence shown here is derived from an EMBL/GenBank/DDBJ whole genome shotgun (WGS) entry which is preliminary data.</text>
</comment>
<name>A0A0M2Q374_PROHO</name>
<evidence type="ECO:0000313" key="5">
    <source>
        <dbReference type="Proteomes" id="UP000034681"/>
    </source>
</evidence>
<feature type="region of interest" description="Disordered" evidence="2">
    <location>
        <begin position="217"/>
        <end position="246"/>
    </location>
</feature>